<evidence type="ECO:0000256" key="4">
    <source>
        <dbReference type="ARBA" id="ARBA00023242"/>
    </source>
</evidence>
<dbReference type="InterPro" id="IPR013272">
    <property type="entry name" value="Vps72/YL1_C"/>
</dbReference>
<keyword evidence="2" id="KW-0805">Transcription regulation</keyword>
<evidence type="ECO:0000313" key="8">
    <source>
        <dbReference type="Proteomes" id="UP000092154"/>
    </source>
</evidence>
<dbReference type="EMBL" id="KV448170">
    <property type="protein sequence ID" value="OAX41816.1"/>
    <property type="molecule type" value="Genomic_DNA"/>
</dbReference>
<dbReference type="Pfam" id="PF08265">
    <property type="entry name" value="YL1_C"/>
    <property type="match status" value="1"/>
</dbReference>
<gene>
    <name evidence="7" type="ORF">K503DRAFT_441468</name>
</gene>
<dbReference type="InterPro" id="IPR029525">
    <property type="entry name" value="INO80C/Ies6"/>
</dbReference>
<evidence type="ECO:0000259" key="6">
    <source>
        <dbReference type="SMART" id="SM00993"/>
    </source>
</evidence>
<evidence type="ECO:0000256" key="5">
    <source>
        <dbReference type="SAM" id="MobiDB-lite"/>
    </source>
</evidence>
<reference evidence="7 8" key="1">
    <citation type="submission" date="2016-06" db="EMBL/GenBank/DDBJ databases">
        <title>Comparative genomics of the ectomycorrhizal sister species Rhizopogon vinicolor and Rhizopogon vesiculosus (Basidiomycota: Boletales) reveals a divergence of the mating type B locus.</title>
        <authorList>
            <consortium name="DOE Joint Genome Institute"/>
            <person name="Mujic A.B."/>
            <person name="Kuo A."/>
            <person name="Tritt A."/>
            <person name="Lipzen A."/>
            <person name="Chen C."/>
            <person name="Johnson J."/>
            <person name="Sharma A."/>
            <person name="Barry K."/>
            <person name="Grigoriev I.V."/>
            <person name="Spatafora J.W."/>
        </authorList>
    </citation>
    <scope>NUCLEOTIDE SEQUENCE [LARGE SCALE GENOMIC DNA]</scope>
    <source>
        <strain evidence="7 8">AM-OR11-026</strain>
    </source>
</reference>
<keyword evidence="4" id="KW-0539">Nucleus</keyword>
<evidence type="ECO:0000256" key="2">
    <source>
        <dbReference type="ARBA" id="ARBA00023015"/>
    </source>
</evidence>
<feature type="domain" description="Vps72/YL1 C-terminal" evidence="6">
    <location>
        <begin position="112"/>
        <end position="141"/>
    </location>
</feature>
<name>A0A1B7NAG0_9AGAM</name>
<evidence type="ECO:0000256" key="3">
    <source>
        <dbReference type="ARBA" id="ARBA00023163"/>
    </source>
</evidence>
<dbReference type="SMART" id="SM00993">
    <property type="entry name" value="YL1_C"/>
    <property type="match status" value="1"/>
</dbReference>
<dbReference type="GO" id="GO:0006338">
    <property type="term" value="P:chromatin remodeling"/>
    <property type="evidence" value="ECO:0007669"/>
    <property type="project" value="InterPro"/>
</dbReference>
<dbReference type="PANTHER" id="PTHR31200:SF1">
    <property type="entry name" value="INO80 COMPLEX SUBUNIT C"/>
    <property type="match status" value="1"/>
</dbReference>
<dbReference type="FunCoup" id="A0A1B7NAG0">
    <property type="interactions" value="205"/>
</dbReference>
<feature type="compositionally biased region" description="Basic residues" evidence="5">
    <location>
        <begin position="1"/>
        <end position="10"/>
    </location>
</feature>
<evidence type="ECO:0000256" key="1">
    <source>
        <dbReference type="ARBA" id="ARBA00004123"/>
    </source>
</evidence>
<feature type="region of interest" description="Disordered" evidence="5">
    <location>
        <begin position="28"/>
        <end position="83"/>
    </location>
</feature>
<comment type="subcellular location">
    <subcellularLocation>
        <location evidence="1">Nucleus</location>
    </subcellularLocation>
</comment>
<proteinExistence type="predicted"/>
<dbReference type="PANTHER" id="PTHR31200">
    <property type="entry name" value="INO80 COMPLEX SUBUNIT C"/>
    <property type="match status" value="1"/>
</dbReference>
<feature type="compositionally biased region" description="Basic and acidic residues" evidence="5">
    <location>
        <begin position="58"/>
        <end position="83"/>
    </location>
</feature>
<evidence type="ECO:0000313" key="7">
    <source>
        <dbReference type="EMBL" id="OAX41816.1"/>
    </source>
</evidence>
<protein>
    <recommendedName>
        <fullName evidence="6">Vps72/YL1 C-terminal domain-containing protein</fullName>
    </recommendedName>
</protein>
<organism evidence="7 8">
    <name type="scientific">Rhizopogon vinicolor AM-OR11-026</name>
    <dbReference type="NCBI Taxonomy" id="1314800"/>
    <lineage>
        <taxon>Eukaryota</taxon>
        <taxon>Fungi</taxon>
        <taxon>Dikarya</taxon>
        <taxon>Basidiomycota</taxon>
        <taxon>Agaricomycotina</taxon>
        <taxon>Agaricomycetes</taxon>
        <taxon>Agaricomycetidae</taxon>
        <taxon>Boletales</taxon>
        <taxon>Suillineae</taxon>
        <taxon>Rhizopogonaceae</taxon>
        <taxon>Rhizopogon</taxon>
    </lineage>
</organism>
<dbReference type="Proteomes" id="UP000092154">
    <property type="component" value="Unassembled WGS sequence"/>
</dbReference>
<dbReference type="GO" id="GO:0031011">
    <property type="term" value="C:Ino80 complex"/>
    <property type="evidence" value="ECO:0007669"/>
    <property type="project" value="InterPro"/>
</dbReference>
<sequence length="209" mass="23946">MPPKGTTKKKAANDGSTTHTPTLAEQLSYLQSPRPFKNPNYTKNVNRRTKNLKTVLGQERERERVERERRRQERDSQAMDVDDAQKELVETTEDIPTYLSIEAPPSVLPQRHYCDITGLEAPYTDPRTGLRYHDKSVYEVIKNLSERSEGLFGCKGSKSHRPVARHDSVLEFTIFSKRDSQLLTTATHTFDGGLSEFYIMIILLARSYV</sequence>
<accession>A0A1B7NAG0</accession>
<keyword evidence="8" id="KW-1185">Reference proteome</keyword>
<dbReference type="AlphaFoldDB" id="A0A1B7NAG0"/>
<dbReference type="OrthoDB" id="49520at2759"/>
<feature type="region of interest" description="Disordered" evidence="5">
    <location>
        <begin position="1"/>
        <end position="20"/>
    </location>
</feature>
<dbReference type="STRING" id="1314800.A0A1B7NAG0"/>
<dbReference type="InParanoid" id="A0A1B7NAG0"/>
<keyword evidence="3" id="KW-0804">Transcription</keyword>